<dbReference type="RefSeq" id="WP_087940664.1">
    <property type="nucleotide sequence ID" value="NZ_FNAC01000038.1"/>
</dbReference>
<evidence type="ECO:0000313" key="2">
    <source>
        <dbReference type="EMBL" id="SDD56977.1"/>
    </source>
</evidence>
<dbReference type="Proteomes" id="UP000199060">
    <property type="component" value="Unassembled WGS sequence"/>
</dbReference>
<keyword evidence="1" id="KW-1133">Transmembrane helix</keyword>
<name>A0A1G6VVG4_9BACT</name>
<dbReference type="AlphaFoldDB" id="A0A1G6VVG4"/>
<reference evidence="3" key="1">
    <citation type="submission" date="2016-10" db="EMBL/GenBank/DDBJ databases">
        <authorList>
            <person name="Varghese N."/>
            <person name="Submissions S."/>
        </authorList>
    </citation>
    <scope>NUCLEOTIDE SEQUENCE [LARGE SCALE GENOMIC DNA]</scope>
    <source>
        <strain evidence="3">DSM 23095</strain>
    </source>
</reference>
<keyword evidence="1" id="KW-0472">Membrane</keyword>
<accession>A0A1G6VVG4</accession>
<proteinExistence type="predicted"/>
<dbReference type="STRING" id="686796.SAMN04488104_103815"/>
<keyword evidence="1" id="KW-0812">Transmembrane</keyword>
<keyword evidence="3" id="KW-1185">Reference proteome</keyword>
<dbReference type="EMBL" id="FNAC01000038">
    <property type="protein sequence ID" value="SDD56977.1"/>
    <property type="molecule type" value="Genomic_DNA"/>
</dbReference>
<evidence type="ECO:0000313" key="3">
    <source>
        <dbReference type="Proteomes" id="UP000199060"/>
    </source>
</evidence>
<sequence length="169" mass="19420">MAGWRNSALIALLILIAGLIFWVNKKEKQGNTGKVIQHCLDCKWLSLDSAASAPYLAEDGEFQVIVYSRNLTWDLATFNLDWKEVSEKFPQIDITFYYGGKSESKLIEWMKEKEFSFPVVFDPEDSFRKRNLEGNMSGIVLNVQDGKVISMLNPSFGEEYEVFLKGWME</sequence>
<dbReference type="OrthoDB" id="826198at2"/>
<organism evidence="2 3">
    <name type="scientific">Algoriphagus faecimaris</name>
    <dbReference type="NCBI Taxonomy" id="686796"/>
    <lineage>
        <taxon>Bacteria</taxon>
        <taxon>Pseudomonadati</taxon>
        <taxon>Bacteroidota</taxon>
        <taxon>Cytophagia</taxon>
        <taxon>Cytophagales</taxon>
        <taxon>Cyclobacteriaceae</taxon>
        <taxon>Algoriphagus</taxon>
    </lineage>
</organism>
<gene>
    <name evidence="2" type="ORF">SAMN04488104_103815</name>
</gene>
<protein>
    <submittedName>
        <fullName evidence="2">Uncharacterized protein</fullName>
    </submittedName>
</protein>
<evidence type="ECO:0000256" key="1">
    <source>
        <dbReference type="SAM" id="Phobius"/>
    </source>
</evidence>
<feature type="transmembrane region" description="Helical" evidence="1">
    <location>
        <begin position="6"/>
        <end position="24"/>
    </location>
</feature>